<dbReference type="AlphaFoldDB" id="E3FHW2"/>
<dbReference type="EMBL" id="CP002271">
    <property type="protein sequence ID" value="ADO70384.1"/>
    <property type="molecule type" value="Genomic_DNA"/>
</dbReference>
<accession>E3FHW2</accession>
<sequence>MESRVRFAPTPMDPPWPYSASKVLSRPKRELSTDDVIKRLRRFSRNGLLKMGAEILWYAWNHSDVLENGAPGSIGNFITRTYSERLITLAGAFASSHNRAEPAEVDFRLLCWELHQCSDGPVLGPDVLQEVSSRLVQLPKDSPLRKLDTAFTHRLMIEAFKARIVAAQFEGRIWDKASLIRPLLIARELASLGRKAGGDAYDRAERQFFLTSLEGFFRAAWAIYTKASDGVRIEAASPRGPVIVHDHGRFRGDSWQFDSESQEHVGLTEDDVRAVTSRLSMPLSKYAERRAALRQMDPAVRKYDGLADVLVTRPLVDLELERLGEDFLLPSPWRFISGMGTFVLHEFVSFLQAHRATALGGQDAYALRGEAFGNYLRDLLRARPGVHDCDAPEMGGLTSRKPDFLWVGEEYGVMVEAKVFLRPNEDRLLVDATSAVETWRRAAETISQAVGLLRNSRAVLERHIRLPEKWVLIVVSNEDLIESTTGFKGVARAGNLLDGTGLDALALLSSSEFEDWVVHGSPDELARQAVQAWSNLKPGDLGYDSRVSRQSSQRESELPHIAEAWSSLIPA</sequence>
<dbReference type="Proteomes" id="UP000001351">
    <property type="component" value="Chromosome"/>
</dbReference>
<gene>
    <name evidence="1" type="ordered locus">STAUR_2580</name>
</gene>
<dbReference type="HOGENOM" id="CLU_477261_0_0_7"/>
<protein>
    <submittedName>
        <fullName evidence="1">Uncharacterized protein</fullName>
    </submittedName>
</protein>
<reference evidence="1 2" key="1">
    <citation type="journal article" date="2011" name="Mol. Biol. Evol.">
        <title>Comparative genomic analysis of fruiting body formation in Myxococcales.</title>
        <authorList>
            <person name="Huntley S."/>
            <person name="Hamann N."/>
            <person name="Wegener-Feldbrugge S."/>
            <person name="Treuner-Lange A."/>
            <person name="Kube M."/>
            <person name="Reinhardt R."/>
            <person name="Klages S."/>
            <person name="Muller R."/>
            <person name="Ronning C.M."/>
            <person name="Nierman W.C."/>
            <person name="Sogaard-Andersen L."/>
        </authorList>
    </citation>
    <scope>NUCLEOTIDE SEQUENCE [LARGE SCALE GENOMIC DNA]</scope>
    <source>
        <strain evidence="1 2">DW4/3-1</strain>
    </source>
</reference>
<name>E3FHW2_STIAD</name>
<proteinExistence type="predicted"/>
<evidence type="ECO:0000313" key="2">
    <source>
        <dbReference type="Proteomes" id="UP000001351"/>
    </source>
</evidence>
<organism evidence="1 2">
    <name type="scientific">Stigmatella aurantiaca (strain DW4/3-1)</name>
    <dbReference type="NCBI Taxonomy" id="378806"/>
    <lineage>
        <taxon>Bacteria</taxon>
        <taxon>Pseudomonadati</taxon>
        <taxon>Myxococcota</taxon>
        <taxon>Myxococcia</taxon>
        <taxon>Myxococcales</taxon>
        <taxon>Cystobacterineae</taxon>
        <taxon>Archangiaceae</taxon>
        <taxon>Stigmatella</taxon>
    </lineage>
</organism>
<dbReference type="KEGG" id="sur:STAUR_2580"/>
<evidence type="ECO:0000313" key="1">
    <source>
        <dbReference type="EMBL" id="ADO70384.1"/>
    </source>
</evidence>
<keyword evidence="2" id="KW-1185">Reference proteome</keyword>